<dbReference type="PROSITE" id="PS00237">
    <property type="entry name" value="G_PROTEIN_RECEP_F1_1"/>
    <property type="match status" value="1"/>
</dbReference>
<comment type="caution">
    <text evidence="12">The sequence shown here is derived from an EMBL/GenBank/DDBJ whole genome shotgun (WGS) entry which is preliminary data.</text>
</comment>
<evidence type="ECO:0000256" key="10">
    <source>
        <dbReference type="SAM" id="Phobius"/>
    </source>
</evidence>
<feature type="transmembrane region" description="Helical" evidence="10">
    <location>
        <begin position="67"/>
        <end position="98"/>
    </location>
</feature>
<evidence type="ECO:0000259" key="11">
    <source>
        <dbReference type="PROSITE" id="PS50262"/>
    </source>
</evidence>
<evidence type="ECO:0000256" key="9">
    <source>
        <dbReference type="RuleBase" id="RU000688"/>
    </source>
</evidence>
<dbReference type="GO" id="GO:0005886">
    <property type="term" value="C:plasma membrane"/>
    <property type="evidence" value="ECO:0007669"/>
    <property type="project" value="TreeGrafter"/>
</dbReference>
<evidence type="ECO:0000256" key="5">
    <source>
        <dbReference type="ARBA" id="ARBA00023040"/>
    </source>
</evidence>
<evidence type="ECO:0000256" key="1">
    <source>
        <dbReference type="ARBA" id="ARBA00004141"/>
    </source>
</evidence>
<dbReference type="SUPFAM" id="SSF81321">
    <property type="entry name" value="Family A G protein-coupled receptor-like"/>
    <property type="match status" value="1"/>
</dbReference>
<accession>A0A814DN95</accession>
<dbReference type="AlphaFoldDB" id="A0A814DN95"/>
<evidence type="ECO:0000256" key="7">
    <source>
        <dbReference type="ARBA" id="ARBA00023170"/>
    </source>
</evidence>
<reference evidence="12" key="1">
    <citation type="submission" date="2021-02" db="EMBL/GenBank/DDBJ databases">
        <authorList>
            <person name="Nowell W R."/>
        </authorList>
    </citation>
    <scope>NUCLEOTIDE SEQUENCE</scope>
    <source>
        <strain evidence="12">Ploen Becks lab</strain>
    </source>
</reference>
<proteinExistence type="inferred from homology"/>
<comment type="subcellular location">
    <subcellularLocation>
        <location evidence="1">Membrane</location>
        <topology evidence="1">Multi-pass membrane protein</topology>
    </subcellularLocation>
</comment>
<keyword evidence="13" id="KW-1185">Reference proteome</keyword>
<dbReference type="SMART" id="SM01381">
    <property type="entry name" value="7TM_GPCR_Srsx"/>
    <property type="match status" value="1"/>
</dbReference>
<dbReference type="OrthoDB" id="5987936at2759"/>
<dbReference type="EMBL" id="CAJNOC010002919">
    <property type="protein sequence ID" value="CAF0958061.1"/>
    <property type="molecule type" value="Genomic_DNA"/>
</dbReference>
<evidence type="ECO:0000313" key="13">
    <source>
        <dbReference type="Proteomes" id="UP000663879"/>
    </source>
</evidence>
<dbReference type="InterPro" id="IPR017452">
    <property type="entry name" value="GPCR_Rhodpsn_7TM"/>
</dbReference>
<evidence type="ECO:0000256" key="6">
    <source>
        <dbReference type="ARBA" id="ARBA00023136"/>
    </source>
</evidence>
<keyword evidence="7 9" id="KW-0675">Receptor</keyword>
<feature type="transmembrane region" description="Helical" evidence="10">
    <location>
        <begin position="184"/>
        <end position="210"/>
    </location>
</feature>
<feature type="transmembrane region" description="Helical" evidence="10">
    <location>
        <begin position="32"/>
        <end position="55"/>
    </location>
</feature>
<sequence>MNFSSNSINSNVLSNYTVVFDLSTLNLFEWCLLLFSIVVFIVGIIGNLLVVLVVLKNSQMRTITNIFIVNLAIGDFFVILICLPPTIITDITGIWWFGNTMCKIIIYVQYISVCVSVLTLTSISYERYYAIVYPLKFQASKFRAKIIILIIWLLAILINIPHPIVIKMKMEPPNLIYCEPTWEIIYQNIFDSSIFLILYILPMALIFYTYSRVLKVLWRLDKSIAWNENDEKKSDSKRYKYKPVFRTYNFRQNKTNADDISITMASGSSNARSKMKNQLIARRKAAKMLIAVAAMFAVCYLPIHILNILRFTGAKFLEDTLGKYLRIIFQTAHILVYVNSCINPLIYNFMSDNFRKEFSKIIFCKNTKSYYINYSDARQNDLQSKFLHDQHHFDHSVVTKNVSEYDRNLKMYKIAKNSTLFTNFLNGSFKSTNNYKDCLPADSDIPLSKL</sequence>
<organism evidence="12 13">
    <name type="scientific">Brachionus calyciflorus</name>
    <dbReference type="NCBI Taxonomy" id="104777"/>
    <lineage>
        <taxon>Eukaryota</taxon>
        <taxon>Metazoa</taxon>
        <taxon>Spiralia</taxon>
        <taxon>Gnathifera</taxon>
        <taxon>Rotifera</taxon>
        <taxon>Eurotatoria</taxon>
        <taxon>Monogononta</taxon>
        <taxon>Pseudotrocha</taxon>
        <taxon>Ploima</taxon>
        <taxon>Brachionidae</taxon>
        <taxon>Brachionus</taxon>
    </lineage>
</organism>
<feature type="transmembrane region" description="Helical" evidence="10">
    <location>
        <begin position="104"/>
        <end position="125"/>
    </location>
</feature>
<keyword evidence="8 9" id="KW-0807">Transducer</keyword>
<dbReference type="Pfam" id="PF00001">
    <property type="entry name" value="7tm_1"/>
    <property type="match status" value="1"/>
</dbReference>
<evidence type="ECO:0000256" key="4">
    <source>
        <dbReference type="ARBA" id="ARBA00022989"/>
    </source>
</evidence>
<feature type="transmembrane region" description="Helical" evidence="10">
    <location>
        <begin position="285"/>
        <end position="307"/>
    </location>
</feature>
<dbReference type="Proteomes" id="UP000663879">
    <property type="component" value="Unassembled WGS sequence"/>
</dbReference>
<dbReference type="PANTHER" id="PTHR45695">
    <property type="entry name" value="LEUCOKININ RECEPTOR-RELATED"/>
    <property type="match status" value="1"/>
</dbReference>
<dbReference type="PRINTS" id="PR00237">
    <property type="entry name" value="GPCRRHODOPSN"/>
</dbReference>
<evidence type="ECO:0000313" key="12">
    <source>
        <dbReference type="EMBL" id="CAF0958061.1"/>
    </source>
</evidence>
<keyword evidence="4 10" id="KW-1133">Transmembrane helix</keyword>
<feature type="transmembrane region" description="Helical" evidence="10">
    <location>
        <begin position="327"/>
        <end position="350"/>
    </location>
</feature>
<name>A0A814DN95_9BILA</name>
<dbReference type="PANTHER" id="PTHR45695:SF15">
    <property type="entry name" value="OPSIN RH2"/>
    <property type="match status" value="1"/>
</dbReference>
<dbReference type="PROSITE" id="PS50262">
    <property type="entry name" value="G_PROTEIN_RECEP_F1_2"/>
    <property type="match status" value="1"/>
</dbReference>
<dbReference type="InterPro" id="IPR000611">
    <property type="entry name" value="NPY_rcpt"/>
</dbReference>
<evidence type="ECO:0000256" key="8">
    <source>
        <dbReference type="ARBA" id="ARBA00023224"/>
    </source>
</evidence>
<dbReference type="GO" id="GO:0004983">
    <property type="term" value="F:neuropeptide Y receptor activity"/>
    <property type="evidence" value="ECO:0007669"/>
    <property type="project" value="InterPro"/>
</dbReference>
<protein>
    <recommendedName>
        <fullName evidence="11">G-protein coupled receptors family 1 profile domain-containing protein</fullName>
    </recommendedName>
</protein>
<dbReference type="InterPro" id="IPR000276">
    <property type="entry name" value="GPCR_Rhodpsn"/>
</dbReference>
<evidence type="ECO:0000256" key="2">
    <source>
        <dbReference type="ARBA" id="ARBA00010663"/>
    </source>
</evidence>
<gene>
    <name evidence="12" type="ORF">OXX778_LOCUS14299</name>
</gene>
<feature type="domain" description="G-protein coupled receptors family 1 profile" evidence="11">
    <location>
        <begin position="46"/>
        <end position="347"/>
    </location>
</feature>
<evidence type="ECO:0000256" key="3">
    <source>
        <dbReference type="ARBA" id="ARBA00022692"/>
    </source>
</evidence>
<dbReference type="Gene3D" id="1.20.1070.10">
    <property type="entry name" value="Rhodopsin 7-helix transmembrane proteins"/>
    <property type="match status" value="1"/>
</dbReference>
<dbReference type="PRINTS" id="PR01012">
    <property type="entry name" value="NRPEPTIDEYR"/>
</dbReference>
<comment type="similarity">
    <text evidence="2 9">Belongs to the G-protein coupled receptor 1 family.</text>
</comment>
<keyword evidence="6 10" id="KW-0472">Membrane</keyword>
<feature type="transmembrane region" description="Helical" evidence="10">
    <location>
        <begin position="146"/>
        <end position="164"/>
    </location>
</feature>
<keyword evidence="5 9" id="KW-0297">G-protein coupled receptor</keyword>
<keyword evidence="3 9" id="KW-0812">Transmembrane</keyword>